<gene>
    <name evidence="1" type="ordered locus">MTR_4g101440</name>
</gene>
<keyword evidence="3" id="KW-1185">Reference proteome</keyword>
<proteinExistence type="predicted"/>
<organism evidence="1 3">
    <name type="scientific">Medicago truncatula</name>
    <name type="common">Barrel medic</name>
    <name type="synonym">Medicago tribuloides</name>
    <dbReference type="NCBI Taxonomy" id="3880"/>
    <lineage>
        <taxon>Eukaryota</taxon>
        <taxon>Viridiplantae</taxon>
        <taxon>Streptophyta</taxon>
        <taxon>Embryophyta</taxon>
        <taxon>Tracheophyta</taxon>
        <taxon>Spermatophyta</taxon>
        <taxon>Magnoliopsida</taxon>
        <taxon>eudicotyledons</taxon>
        <taxon>Gunneridae</taxon>
        <taxon>Pentapetalae</taxon>
        <taxon>rosids</taxon>
        <taxon>fabids</taxon>
        <taxon>Fabales</taxon>
        <taxon>Fabaceae</taxon>
        <taxon>Papilionoideae</taxon>
        <taxon>50 kb inversion clade</taxon>
        <taxon>NPAAA clade</taxon>
        <taxon>Hologalegina</taxon>
        <taxon>IRL clade</taxon>
        <taxon>Trifolieae</taxon>
        <taxon>Medicago</taxon>
    </lineage>
</organism>
<name>A0A072V0J0_MEDTR</name>
<evidence type="ECO:0000313" key="3">
    <source>
        <dbReference type="Proteomes" id="UP000002051"/>
    </source>
</evidence>
<accession>A0A072V0J0</accession>
<reference evidence="2" key="3">
    <citation type="submission" date="2015-04" db="UniProtKB">
        <authorList>
            <consortium name="EnsemblPlants"/>
        </authorList>
    </citation>
    <scope>IDENTIFICATION</scope>
    <source>
        <strain evidence="2">cv. Jemalong A17</strain>
    </source>
</reference>
<reference evidence="1 3" key="2">
    <citation type="journal article" date="2014" name="BMC Genomics">
        <title>An improved genome release (version Mt4.0) for the model legume Medicago truncatula.</title>
        <authorList>
            <person name="Tang H."/>
            <person name="Krishnakumar V."/>
            <person name="Bidwell S."/>
            <person name="Rosen B."/>
            <person name="Chan A."/>
            <person name="Zhou S."/>
            <person name="Gentzbittel L."/>
            <person name="Childs K.L."/>
            <person name="Yandell M."/>
            <person name="Gundlach H."/>
            <person name="Mayer K.F."/>
            <person name="Schwartz D.C."/>
            <person name="Town C.D."/>
        </authorList>
    </citation>
    <scope>GENOME REANNOTATION</scope>
    <source>
        <strain evidence="1">A17</strain>
        <strain evidence="2 3">cv. Jemalong A17</strain>
    </source>
</reference>
<protein>
    <submittedName>
        <fullName evidence="1 2">Uncharacterized protein</fullName>
    </submittedName>
</protein>
<evidence type="ECO:0000313" key="2">
    <source>
        <dbReference type="EnsemblPlants" id="KEH31655"/>
    </source>
</evidence>
<dbReference type="HOGENOM" id="CLU_2076589_0_0_1"/>
<dbReference type="AlphaFoldDB" id="A0A072V0J0"/>
<evidence type="ECO:0000313" key="1">
    <source>
        <dbReference type="EMBL" id="KEH31655.1"/>
    </source>
</evidence>
<sequence>MESNECSLEKLPCCNDADGHYHGENYENKAIESAEVLLTTPKRFGGRGIREIRLTNFAMLGKLVWNMLHNKDKLWVKDVWEDGRWNLQGLATMIPVDIVQYIHQLPAPNNLDVRLPNA</sequence>
<dbReference type="EnsemblPlants" id="KEH31655">
    <property type="protein sequence ID" value="KEH31655"/>
    <property type="gene ID" value="MTR_4g101440"/>
</dbReference>
<dbReference type="EMBL" id="CM001220">
    <property type="protein sequence ID" value="KEH31655.1"/>
    <property type="molecule type" value="Genomic_DNA"/>
</dbReference>
<dbReference type="Proteomes" id="UP000002051">
    <property type="component" value="Chromosome 4"/>
</dbReference>
<reference evidence="1 3" key="1">
    <citation type="journal article" date="2011" name="Nature">
        <title>The Medicago genome provides insight into the evolution of rhizobial symbioses.</title>
        <authorList>
            <person name="Young N.D."/>
            <person name="Debelle F."/>
            <person name="Oldroyd G.E."/>
            <person name="Geurts R."/>
            <person name="Cannon S.B."/>
            <person name="Udvardi M.K."/>
            <person name="Benedito V.A."/>
            <person name="Mayer K.F."/>
            <person name="Gouzy J."/>
            <person name="Schoof H."/>
            <person name="Van de Peer Y."/>
            <person name="Proost S."/>
            <person name="Cook D.R."/>
            <person name="Meyers B.C."/>
            <person name="Spannagl M."/>
            <person name="Cheung F."/>
            <person name="De Mita S."/>
            <person name="Krishnakumar V."/>
            <person name="Gundlach H."/>
            <person name="Zhou S."/>
            <person name="Mudge J."/>
            <person name="Bharti A.K."/>
            <person name="Murray J.D."/>
            <person name="Naoumkina M.A."/>
            <person name="Rosen B."/>
            <person name="Silverstein K.A."/>
            <person name="Tang H."/>
            <person name="Rombauts S."/>
            <person name="Zhao P.X."/>
            <person name="Zhou P."/>
            <person name="Barbe V."/>
            <person name="Bardou P."/>
            <person name="Bechner M."/>
            <person name="Bellec A."/>
            <person name="Berger A."/>
            <person name="Berges H."/>
            <person name="Bidwell S."/>
            <person name="Bisseling T."/>
            <person name="Choisne N."/>
            <person name="Couloux A."/>
            <person name="Denny R."/>
            <person name="Deshpande S."/>
            <person name="Dai X."/>
            <person name="Doyle J.J."/>
            <person name="Dudez A.M."/>
            <person name="Farmer A.D."/>
            <person name="Fouteau S."/>
            <person name="Franken C."/>
            <person name="Gibelin C."/>
            <person name="Gish J."/>
            <person name="Goldstein S."/>
            <person name="Gonzalez A.J."/>
            <person name="Green P.J."/>
            <person name="Hallab A."/>
            <person name="Hartog M."/>
            <person name="Hua A."/>
            <person name="Humphray S.J."/>
            <person name="Jeong D.H."/>
            <person name="Jing Y."/>
            <person name="Jocker A."/>
            <person name="Kenton S.M."/>
            <person name="Kim D.J."/>
            <person name="Klee K."/>
            <person name="Lai H."/>
            <person name="Lang C."/>
            <person name="Lin S."/>
            <person name="Macmil S.L."/>
            <person name="Magdelenat G."/>
            <person name="Matthews L."/>
            <person name="McCorrison J."/>
            <person name="Monaghan E.L."/>
            <person name="Mun J.H."/>
            <person name="Najar F.Z."/>
            <person name="Nicholson C."/>
            <person name="Noirot C."/>
            <person name="O'Bleness M."/>
            <person name="Paule C.R."/>
            <person name="Poulain J."/>
            <person name="Prion F."/>
            <person name="Qin B."/>
            <person name="Qu C."/>
            <person name="Retzel E.F."/>
            <person name="Riddle C."/>
            <person name="Sallet E."/>
            <person name="Samain S."/>
            <person name="Samson N."/>
            <person name="Sanders I."/>
            <person name="Saurat O."/>
            <person name="Scarpelli C."/>
            <person name="Schiex T."/>
            <person name="Segurens B."/>
            <person name="Severin A.J."/>
            <person name="Sherrier D.J."/>
            <person name="Shi R."/>
            <person name="Sims S."/>
            <person name="Singer S.R."/>
            <person name="Sinharoy S."/>
            <person name="Sterck L."/>
            <person name="Viollet A."/>
            <person name="Wang B.B."/>
            <person name="Wang K."/>
            <person name="Wang M."/>
            <person name="Wang X."/>
            <person name="Warfsmann J."/>
            <person name="Weissenbach J."/>
            <person name="White D.D."/>
            <person name="White J.D."/>
            <person name="Wiley G.B."/>
            <person name="Wincker P."/>
            <person name="Xing Y."/>
            <person name="Yang L."/>
            <person name="Yao Z."/>
            <person name="Ying F."/>
            <person name="Zhai J."/>
            <person name="Zhou L."/>
            <person name="Zuber A."/>
            <person name="Denarie J."/>
            <person name="Dixon R.A."/>
            <person name="May G.D."/>
            <person name="Schwartz D.C."/>
            <person name="Rogers J."/>
            <person name="Quetier F."/>
            <person name="Town C.D."/>
            <person name="Roe B.A."/>
        </authorList>
    </citation>
    <scope>NUCLEOTIDE SEQUENCE [LARGE SCALE GENOMIC DNA]</scope>
    <source>
        <strain evidence="1">A17</strain>
        <strain evidence="2 3">cv. Jemalong A17</strain>
    </source>
</reference>